<evidence type="ECO:0000313" key="1">
    <source>
        <dbReference type="EMBL" id="MTV43580.1"/>
    </source>
</evidence>
<reference evidence="3 4" key="1">
    <citation type="submission" date="2019-11" db="EMBL/GenBank/DDBJ databases">
        <title>Growth characteristics of pneumococcus vary with the chemical composition of the capsule and with environmental conditions.</title>
        <authorList>
            <person name="Tothpal A."/>
            <person name="Desobry K."/>
            <person name="Joshi S."/>
            <person name="Wyllie A.L."/>
            <person name="Weinberger D.M."/>
        </authorList>
    </citation>
    <scope>NUCLEOTIDE SEQUENCE [LARGE SCALE GENOMIC DNA]</scope>
    <source>
        <strain evidence="1">Pnumococcus09N</strain>
        <strain evidence="4">pnumococcus09N</strain>
        <strain evidence="2">Pnumococcus19F</strain>
        <strain evidence="3">pnumococcus19F</strain>
    </source>
</reference>
<proteinExistence type="predicted"/>
<evidence type="ECO:0000313" key="4">
    <source>
        <dbReference type="Proteomes" id="UP000467349"/>
    </source>
</evidence>
<accession>A0A0I7AKQ1</accession>
<evidence type="ECO:0000313" key="3">
    <source>
        <dbReference type="Proteomes" id="UP000437160"/>
    </source>
</evidence>
<comment type="caution">
    <text evidence="2">The sequence shown here is derived from an EMBL/GenBank/DDBJ whole genome shotgun (WGS) entry which is preliminary data.</text>
</comment>
<dbReference type="EMBL" id="WNHU01000043">
    <property type="protein sequence ID" value="MTV43580.1"/>
    <property type="molecule type" value="Genomic_DNA"/>
</dbReference>
<evidence type="ECO:0000313" key="2">
    <source>
        <dbReference type="EMBL" id="MTV98630.1"/>
    </source>
</evidence>
<organism evidence="2 3">
    <name type="scientific">Streptococcus pneumoniae</name>
    <dbReference type="NCBI Taxonomy" id="1313"/>
    <lineage>
        <taxon>Bacteria</taxon>
        <taxon>Bacillati</taxon>
        <taxon>Bacillota</taxon>
        <taxon>Bacilli</taxon>
        <taxon>Lactobacillales</taxon>
        <taxon>Streptococcaceae</taxon>
        <taxon>Streptococcus</taxon>
    </lineage>
</organism>
<dbReference type="AlphaFoldDB" id="A0A0I7AKQ1"/>
<protein>
    <submittedName>
        <fullName evidence="2">Uncharacterized protein</fullName>
    </submittedName>
</protein>
<dbReference type="Proteomes" id="UP000467349">
    <property type="component" value="Unassembled WGS sequence"/>
</dbReference>
<name>A0A0I7AKQ1_STREE</name>
<dbReference type="RefSeq" id="WP_000588568.1">
    <property type="nucleotide sequence ID" value="NZ_CAJRNF010000020.1"/>
</dbReference>
<sequence length="126" mass="14432">MIKDKLTELYDALEEDESLSGISIKSFERPESLGDDETSIVIIPVGPPMQTAHGSNTSLAKTFLYQINVESTNRVECKELQGRIEKIMEEQGFYQTEGGLEQWIPDIKRYVDVRTYRGMSALYEKY</sequence>
<dbReference type="EMBL" id="WNIA01000024">
    <property type="protein sequence ID" value="MTV98630.1"/>
    <property type="molecule type" value="Genomic_DNA"/>
</dbReference>
<dbReference type="Proteomes" id="UP000437160">
    <property type="component" value="Unassembled WGS sequence"/>
</dbReference>
<gene>
    <name evidence="2" type="ORF">GM536_05935</name>
    <name evidence="1" type="ORF">GM545_08140</name>
</gene>